<dbReference type="Pfam" id="PF04945">
    <property type="entry name" value="YHS"/>
    <property type="match status" value="1"/>
</dbReference>
<dbReference type="EMBL" id="CP045851">
    <property type="protein sequence ID" value="QGG96804.1"/>
    <property type="molecule type" value="Genomic_DNA"/>
</dbReference>
<sequence length="256" mass="26527">MWPTACHRSIDKWPGAAAVTDGDAGELLESARGEGSSGGPTQRTVMFLDLCRFTSLNDAHGDTTAIEVIDRFSDAVHASLIDRGRVVKTLGDGVLLELISPGAAIAVADEVTRALHAAVDMPELAGGISTGPVIERDGDVLGATVNLASRLAGLAPAGELRVTGPAAHAAADGGWQVEPLGPVPVRGFHDLLDLFAVVLCPTDHCVVDPVCGMRISPGATTPTVPRDGKAPSFCSPGCADRFLEAPEQYLHEEAQP</sequence>
<dbReference type="Proteomes" id="UP000334019">
    <property type="component" value="Chromosome"/>
</dbReference>
<dbReference type="Gene3D" id="3.30.70.1230">
    <property type="entry name" value="Nucleotide cyclase"/>
    <property type="match status" value="1"/>
</dbReference>
<comment type="similarity">
    <text evidence="1">Belongs to the adenylyl cyclase class-3 family.</text>
</comment>
<accession>A0A5Q2RMV5</accession>
<dbReference type="InterPro" id="IPR001054">
    <property type="entry name" value="A/G_cyclase"/>
</dbReference>
<dbReference type="GO" id="GO:0009190">
    <property type="term" value="P:cyclic nucleotide biosynthetic process"/>
    <property type="evidence" value="ECO:0007669"/>
    <property type="project" value="InterPro"/>
</dbReference>
<dbReference type="PANTHER" id="PTHR43081:SF1">
    <property type="entry name" value="ADENYLATE CYCLASE, TERMINAL-DIFFERENTIATION SPECIFIC"/>
    <property type="match status" value="1"/>
</dbReference>
<gene>
    <name evidence="3" type="ORF">GH723_17820</name>
</gene>
<dbReference type="PROSITE" id="PS50125">
    <property type="entry name" value="GUANYLATE_CYCLASE_2"/>
    <property type="match status" value="1"/>
</dbReference>
<organism evidence="3 4">
    <name type="scientific">Actinomarinicola tropica</name>
    <dbReference type="NCBI Taxonomy" id="2789776"/>
    <lineage>
        <taxon>Bacteria</taxon>
        <taxon>Bacillati</taxon>
        <taxon>Actinomycetota</taxon>
        <taxon>Acidimicrobiia</taxon>
        <taxon>Acidimicrobiales</taxon>
        <taxon>Iamiaceae</taxon>
        <taxon>Actinomarinicola</taxon>
    </lineage>
</organism>
<proteinExistence type="inferred from homology"/>
<feature type="domain" description="Guanylate cyclase" evidence="2">
    <location>
        <begin position="44"/>
        <end position="152"/>
    </location>
</feature>
<dbReference type="InterPro" id="IPR011017">
    <property type="entry name" value="TRASH_dom"/>
</dbReference>
<name>A0A5Q2RMV5_9ACTN</name>
<dbReference type="SUPFAM" id="SSF55073">
    <property type="entry name" value="Nucleotide cyclase"/>
    <property type="match status" value="1"/>
</dbReference>
<evidence type="ECO:0000313" key="3">
    <source>
        <dbReference type="EMBL" id="QGG96804.1"/>
    </source>
</evidence>
<dbReference type="InterPro" id="IPR050697">
    <property type="entry name" value="Adenylyl/Guanylyl_Cyclase_3/4"/>
</dbReference>
<dbReference type="GO" id="GO:0035556">
    <property type="term" value="P:intracellular signal transduction"/>
    <property type="evidence" value="ECO:0007669"/>
    <property type="project" value="InterPro"/>
</dbReference>
<reference evidence="3 4" key="1">
    <citation type="submission" date="2019-11" db="EMBL/GenBank/DDBJ databases">
        <authorList>
            <person name="He Y."/>
        </authorList>
    </citation>
    <scope>NUCLEOTIDE SEQUENCE [LARGE SCALE GENOMIC DNA]</scope>
    <source>
        <strain evidence="3 4">SCSIO 58843</strain>
    </source>
</reference>
<dbReference type="CDD" id="cd07302">
    <property type="entry name" value="CHD"/>
    <property type="match status" value="1"/>
</dbReference>
<dbReference type="SMART" id="SM00746">
    <property type="entry name" value="TRASH"/>
    <property type="match status" value="1"/>
</dbReference>
<dbReference type="InterPro" id="IPR007029">
    <property type="entry name" value="YHS_dom"/>
</dbReference>
<dbReference type="PANTHER" id="PTHR43081">
    <property type="entry name" value="ADENYLATE CYCLASE, TERMINAL-DIFFERENTIATION SPECIFIC-RELATED"/>
    <property type="match status" value="1"/>
</dbReference>
<dbReference type="AlphaFoldDB" id="A0A5Q2RMV5"/>
<dbReference type="InterPro" id="IPR029787">
    <property type="entry name" value="Nucleotide_cyclase"/>
</dbReference>
<protein>
    <submittedName>
        <fullName evidence="3">YHS domain-containing protein</fullName>
    </submittedName>
</protein>
<dbReference type="GO" id="GO:0004016">
    <property type="term" value="F:adenylate cyclase activity"/>
    <property type="evidence" value="ECO:0007669"/>
    <property type="project" value="UniProtKB-ARBA"/>
</dbReference>
<evidence type="ECO:0000313" key="4">
    <source>
        <dbReference type="Proteomes" id="UP000334019"/>
    </source>
</evidence>
<evidence type="ECO:0000259" key="2">
    <source>
        <dbReference type="PROSITE" id="PS50125"/>
    </source>
</evidence>
<dbReference type="KEGG" id="atq:GH723_17820"/>
<keyword evidence="4" id="KW-1185">Reference proteome</keyword>
<evidence type="ECO:0000256" key="1">
    <source>
        <dbReference type="ARBA" id="ARBA00005381"/>
    </source>
</evidence>